<sequence>MSLTQTSSLPMELVQKISSKGTLEDLKSLRLVCKAFAALLQRDMMHTLVISISGQDQDPQRGFGILNYLASSEECPAQTAIQELVIEHIYPPRQDSTEVNEQFDARWKASLVPALQSLKHIRKLRLRFQFTESDEMFVAVLGCIRPMMPGLRELEVFGIDSSPHYSMRVGEMLSLLSDSPLHNLTSFGVETAGSQLTDALVTSLTSLAAKVMETSRTNLQRVIFNVPVLDGWSTLSPPATLQEFFGQNTTGPFCALTHLTLNNDFVSDIRSKTTTLPHLCSLTHLRCPLKYRYNSISTGTKAALNQAGKFGFWTVLANTGVRLRSLKDATVSHEMLLYLRSYSGELQELEIACYHTHGEEAVQQEMGADLWNRVIPQHQLTLRSLHISSNCRGWWFFGPQTEDYFQNHSFPQLQQLKVSVERHRSEQGRRSQRDYVNLLLDYVTQSELFPSFTDLLLKFPLHPPPPGSWCGTGRFEAGEMIAEEEKSKILAQKFDTPRASDSEAPQGATALVPQTVARMPNVTILKDFGGRLAFRPGRAVVDGGWCYELAESLDGMGTFFRPTNATYSTRFTPNQSRIDK</sequence>
<gene>
    <name evidence="2" type="ORF">FA15DRAFT_669115</name>
</gene>
<feature type="domain" description="F-box" evidence="1">
    <location>
        <begin position="3"/>
        <end position="49"/>
    </location>
</feature>
<evidence type="ECO:0000259" key="1">
    <source>
        <dbReference type="PROSITE" id="PS50181"/>
    </source>
</evidence>
<evidence type="ECO:0000313" key="3">
    <source>
        <dbReference type="Proteomes" id="UP000307440"/>
    </source>
</evidence>
<dbReference type="AlphaFoldDB" id="A0A5C3KW99"/>
<keyword evidence="3" id="KW-1185">Reference proteome</keyword>
<dbReference type="SUPFAM" id="SSF52047">
    <property type="entry name" value="RNI-like"/>
    <property type="match status" value="1"/>
</dbReference>
<protein>
    <recommendedName>
        <fullName evidence="1">F-box domain-containing protein</fullName>
    </recommendedName>
</protein>
<dbReference type="EMBL" id="ML210194">
    <property type="protein sequence ID" value="TFK24796.1"/>
    <property type="molecule type" value="Genomic_DNA"/>
</dbReference>
<name>A0A5C3KW99_COPMA</name>
<proteinExistence type="predicted"/>
<organism evidence="2 3">
    <name type="scientific">Coprinopsis marcescibilis</name>
    <name type="common">Agaric fungus</name>
    <name type="synonym">Psathyrella marcescibilis</name>
    <dbReference type="NCBI Taxonomy" id="230819"/>
    <lineage>
        <taxon>Eukaryota</taxon>
        <taxon>Fungi</taxon>
        <taxon>Dikarya</taxon>
        <taxon>Basidiomycota</taxon>
        <taxon>Agaricomycotina</taxon>
        <taxon>Agaricomycetes</taxon>
        <taxon>Agaricomycetidae</taxon>
        <taxon>Agaricales</taxon>
        <taxon>Agaricineae</taxon>
        <taxon>Psathyrellaceae</taxon>
        <taxon>Coprinopsis</taxon>
    </lineage>
</organism>
<reference evidence="2 3" key="1">
    <citation type="journal article" date="2019" name="Nat. Ecol. Evol.">
        <title>Megaphylogeny resolves global patterns of mushroom evolution.</title>
        <authorList>
            <person name="Varga T."/>
            <person name="Krizsan K."/>
            <person name="Foldi C."/>
            <person name="Dima B."/>
            <person name="Sanchez-Garcia M."/>
            <person name="Sanchez-Ramirez S."/>
            <person name="Szollosi G.J."/>
            <person name="Szarkandi J.G."/>
            <person name="Papp V."/>
            <person name="Albert L."/>
            <person name="Andreopoulos W."/>
            <person name="Angelini C."/>
            <person name="Antonin V."/>
            <person name="Barry K.W."/>
            <person name="Bougher N.L."/>
            <person name="Buchanan P."/>
            <person name="Buyck B."/>
            <person name="Bense V."/>
            <person name="Catcheside P."/>
            <person name="Chovatia M."/>
            <person name="Cooper J."/>
            <person name="Damon W."/>
            <person name="Desjardin D."/>
            <person name="Finy P."/>
            <person name="Geml J."/>
            <person name="Haridas S."/>
            <person name="Hughes K."/>
            <person name="Justo A."/>
            <person name="Karasinski D."/>
            <person name="Kautmanova I."/>
            <person name="Kiss B."/>
            <person name="Kocsube S."/>
            <person name="Kotiranta H."/>
            <person name="LaButti K.M."/>
            <person name="Lechner B.E."/>
            <person name="Liimatainen K."/>
            <person name="Lipzen A."/>
            <person name="Lukacs Z."/>
            <person name="Mihaltcheva S."/>
            <person name="Morgado L.N."/>
            <person name="Niskanen T."/>
            <person name="Noordeloos M.E."/>
            <person name="Ohm R.A."/>
            <person name="Ortiz-Santana B."/>
            <person name="Ovrebo C."/>
            <person name="Racz N."/>
            <person name="Riley R."/>
            <person name="Savchenko A."/>
            <person name="Shiryaev A."/>
            <person name="Soop K."/>
            <person name="Spirin V."/>
            <person name="Szebenyi C."/>
            <person name="Tomsovsky M."/>
            <person name="Tulloss R.E."/>
            <person name="Uehling J."/>
            <person name="Grigoriev I.V."/>
            <person name="Vagvolgyi C."/>
            <person name="Papp T."/>
            <person name="Martin F.M."/>
            <person name="Miettinen O."/>
            <person name="Hibbett D.S."/>
            <person name="Nagy L.G."/>
        </authorList>
    </citation>
    <scope>NUCLEOTIDE SEQUENCE [LARGE SCALE GENOMIC DNA]</scope>
    <source>
        <strain evidence="2 3">CBS 121175</strain>
    </source>
</reference>
<dbReference type="Proteomes" id="UP000307440">
    <property type="component" value="Unassembled WGS sequence"/>
</dbReference>
<dbReference type="InterPro" id="IPR001810">
    <property type="entry name" value="F-box_dom"/>
</dbReference>
<dbReference type="CDD" id="cd09917">
    <property type="entry name" value="F-box_SF"/>
    <property type="match status" value="1"/>
</dbReference>
<evidence type="ECO:0000313" key="2">
    <source>
        <dbReference type="EMBL" id="TFK24796.1"/>
    </source>
</evidence>
<dbReference type="STRING" id="230819.A0A5C3KW99"/>
<dbReference type="PROSITE" id="PS50181">
    <property type="entry name" value="FBOX"/>
    <property type="match status" value="1"/>
</dbReference>
<accession>A0A5C3KW99</accession>